<evidence type="ECO:0000256" key="4">
    <source>
        <dbReference type="ARBA" id="ARBA00022679"/>
    </source>
</evidence>
<feature type="domain" description="Glycosyltransferase 2-like" evidence="6">
    <location>
        <begin position="9"/>
        <end position="150"/>
    </location>
</feature>
<comment type="caution">
    <text evidence="7">The sequence shown here is derived from an EMBL/GenBank/DDBJ whole genome shotgun (WGS) entry which is preliminary data.</text>
</comment>
<protein>
    <recommendedName>
        <fullName evidence="6">Glycosyltransferase 2-like domain-containing protein</fullName>
    </recommendedName>
</protein>
<evidence type="ECO:0000256" key="1">
    <source>
        <dbReference type="ARBA" id="ARBA00004236"/>
    </source>
</evidence>
<gene>
    <name evidence="7" type="ORF">AUJ73_03450</name>
</gene>
<dbReference type="PANTHER" id="PTHR43646">
    <property type="entry name" value="GLYCOSYLTRANSFERASE"/>
    <property type="match status" value="1"/>
</dbReference>
<name>A0A1J4TPM0_9BACT</name>
<evidence type="ECO:0000256" key="5">
    <source>
        <dbReference type="ARBA" id="ARBA00023136"/>
    </source>
</evidence>
<dbReference type="Proteomes" id="UP000183120">
    <property type="component" value="Unassembled WGS sequence"/>
</dbReference>
<dbReference type="Pfam" id="PF00535">
    <property type="entry name" value="Glycos_transf_2"/>
    <property type="match status" value="1"/>
</dbReference>
<sequence length="294" mass="34046">MNNEKPLISVVVPAFNEEKYLPACLTSIRNQTFKDFELIVVDNNSTDLTATIAKRYGARVVTEERQGMTPARERGFRESRGSIIARTDADTQVTYNWLEVINNTFTKWPKLIAITGPWLSPFKRIPDKITKQYSYVLSVKLGKLLTGTVHLLGPNMAIRKTAWEKIKVHMDDKQVHEDIDLSCHLSEVGKIRYIPRMQIICSARKIEKNPLKGLSTYVGEYPIRYIRTLYLHKSILRINKKELIEVIKKKIPYLPGLVNNRYTNKKIKIKNPYEMIKFKLPLPKSGKIKFKSRI</sequence>
<dbReference type="EMBL" id="MNUY01000053">
    <property type="protein sequence ID" value="OIO13632.1"/>
    <property type="molecule type" value="Genomic_DNA"/>
</dbReference>
<evidence type="ECO:0000313" key="7">
    <source>
        <dbReference type="EMBL" id="OIO13632.1"/>
    </source>
</evidence>
<evidence type="ECO:0000313" key="8">
    <source>
        <dbReference type="Proteomes" id="UP000183120"/>
    </source>
</evidence>
<dbReference type="SUPFAM" id="SSF53448">
    <property type="entry name" value="Nucleotide-diphospho-sugar transferases"/>
    <property type="match status" value="1"/>
</dbReference>
<evidence type="ECO:0000256" key="2">
    <source>
        <dbReference type="ARBA" id="ARBA00022475"/>
    </source>
</evidence>
<dbReference type="AlphaFoldDB" id="A0A1J4TPM0"/>
<dbReference type="Gene3D" id="3.90.550.10">
    <property type="entry name" value="Spore Coat Polysaccharide Biosynthesis Protein SpsA, Chain A"/>
    <property type="match status" value="1"/>
</dbReference>
<keyword evidence="5" id="KW-0472">Membrane</keyword>
<dbReference type="InterPro" id="IPR001173">
    <property type="entry name" value="Glyco_trans_2-like"/>
</dbReference>
<dbReference type="CDD" id="cd00761">
    <property type="entry name" value="Glyco_tranf_GTA_type"/>
    <property type="match status" value="1"/>
</dbReference>
<keyword evidence="4" id="KW-0808">Transferase</keyword>
<dbReference type="GO" id="GO:0016757">
    <property type="term" value="F:glycosyltransferase activity"/>
    <property type="evidence" value="ECO:0007669"/>
    <property type="project" value="UniProtKB-KW"/>
</dbReference>
<evidence type="ECO:0000256" key="3">
    <source>
        <dbReference type="ARBA" id="ARBA00022676"/>
    </source>
</evidence>
<proteinExistence type="predicted"/>
<dbReference type="PANTHER" id="PTHR43646:SF2">
    <property type="entry name" value="GLYCOSYLTRANSFERASE 2-LIKE DOMAIN-CONTAINING PROTEIN"/>
    <property type="match status" value="1"/>
</dbReference>
<dbReference type="STRING" id="1805209.AUJ73_03450"/>
<accession>A0A1J4TPM0</accession>
<dbReference type="InterPro" id="IPR029044">
    <property type="entry name" value="Nucleotide-diphossugar_trans"/>
</dbReference>
<comment type="subcellular location">
    <subcellularLocation>
        <location evidence="1">Cell membrane</location>
    </subcellularLocation>
</comment>
<organism evidence="7 8">
    <name type="scientific">Candidatus Gottesmanbacteria bacterium CG1_02_37_22</name>
    <dbReference type="NCBI Taxonomy" id="1805209"/>
    <lineage>
        <taxon>Bacteria</taxon>
        <taxon>Candidatus Gottesmaniibacteriota</taxon>
    </lineage>
</organism>
<evidence type="ECO:0000259" key="6">
    <source>
        <dbReference type="Pfam" id="PF00535"/>
    </source>
</evidence>
<reference evidence="7 8" key="1">
    <citation type="journal article" date="2016" name="Environ. Microbiol.">
        <title>Genomic resolution of a cold subsurface aquifer community provides metabolic insights for novel microbes adapted to high CO concentrations.</title>
        <authorList>
            <person name="Probst A.J."/>
            <person name="Castelle C.J."/>
            <person name="Singh A."/>
            <person name="Brown C.T."/>
            <person name="Anantharaman K."/>
            <person name="Sharon I."/>
            <person name="Hug L.A."/>
            <person name="Burstein D."/>
            <person name="Emerson J.B."/>
            <person name="Thomas B.C."/>
            <person name="Banfield J.F."/>
        </authorList>
    </citation>
    <scope>NUCLEOTIDE SEQUENCE [LARGE SCALE GENOMIC DNA]</scope>
    <source>
        <strain evidence="7">CG1_02_37_22</strain>
    </source>
</reference>
<dbReference type="GO" id="GO:0005886">
    <property type="term" value="C:plasma membrane"/>
    <property type="evidence" value="ECO:0007669"/>
    <property type="project" value="UniProtKB-SubCell"/>
</dbReference>
<keyword evidence="2" id="KW-1003">Cell membrane</keyword>
<keyword evidence="3" id="KW-0328">Glycosyltransferase</keyword>